<comment type="caution">
    <text evidence="1">The sequence shown here is derived from an EMBL/GenBank/DDBJ whole genome shotgun (WGS) entry which is preliminary data.</text>
</comment>
<accession>A0A437UED0</accession>
<dbReference type="RefSeq" id="WP_127822767.1">
    <property type="nucleotide sequence ID" value="NZ_RQSM01000001.1"/>
</dbReference>
<dbReference type="OrthoDB" id="9884639at2"/>
<gene>
    <name evidence="1" type="ORF">EH230_00385</name>
</gene>
<reference evidence="1" key="1">
    <citation type="submission" date="2018-12" db="EMBL/GenBank/DDBJ databases">
        <title>Draft genome sequence of Flaovobacterium columnare ARS1 isolated from channel catfish in Alabama.</title>
        <authorList>
            <person name="Cai W."/>
            <person name="Arias C."/>
        </authorList>
    </citation>
    <scope>NUCLEOTIDE SEQUENCE [LARGE SCALE GENOMIC DNA]</scope>
    <source>
        <strain evidence="1">ARS1</strain>
    </source>
</reference>
<dbReference type="Proteomes" id="UP000288951">
    <property type="component" value="Unassembled WGS sequence"/>
</dbReference>
<dbReference type="AlphaFoldDB" id="A0A437UED0"/>
<sequence length="189" mass="22605">MENINFKNRIISIQPENGLELDESFLIRIEPEHQRGGINKKSKILITNTFEFYCLINLHEYGVKNGFNFYLSGNIPFHLKTYFEKINSDSIFLELSYQIFEIAKLNRYNGIFDVSFKKGNEFQSYYINFDILENNILLNFENSFFECEKEFKVWINSFSNDLYTWIDSLNTNYLDLLQKGIFSFEIEYN</sequence>
<proteinExistence type="predicted"/>
<evidence type="ECO:0000313" key="1">
    <source>
        <dbReference type="EMBL" id="RVU91993.1"/>
    </source>
</evidence>
<evidence type="ECO:0000313" key="2">
    <source>
        <dbReference type="Proteomes" id="UP000288951"/>
    </source>
</evidence>
<protein>
    <submittedName>
        <fullName evidence="1">Uncharacterized protein</fullName>
    </submittedName>
</protein>
<name>A0A437UED0_9FLAO</name>
<organism evidence="1 2">
    <name type="scientific">Flavobacterium columnare</name>
    <dbReference type="NCBI Taxonomy" id="996"/>
    <lineage>
        <taxon>Bacteria</taxon>
        <taxon>Pseudomonadati</taxon>
        <taxon>Bacteroidota</taxon>
        <taxon>Flavobacteriia</taxon>
        <taxon>Flavobacteriales</taxon>
        <taxon>Flavobacteriaceae</taxon>
        <taxon>Flavobacterium</taxon>
    </lineage>
</organism>
<dbReference type="EMBL" id="RQSM01000001">
    <property type="protein sequence ID" value="RVU91993.1"/>
    <property type="molecule type" value="Genomic_DNA"/>
</dbReference>
<keyword evidence="2" id="KW-1185">Reference proteome</keyword>